<organism evidence="3 4">
    <name type="scientific">Aspergillus sclerotioniger CBS 115572</name>
    <dbReference type="NCBI Taxonomy" id="1450535"/>
    <lineage>
        <taxon>Eukaryota</taxon>
        <taxon>Fungi</taxon>
        <taxon>Dikarya</taxon>
        <taxon>Ascomycota</taxon>
        <taxon>Pezizomycotina</taxon>
        <taxon>Eurotiomycetes</taxon>
        <taxon>Eurotiomycetidae</taxon>
        <taxon>Eurotiales</taxon>
        <taxon>Aspergillaceae</taxon>
        <taxon>Aspergillus</taxon>
        <taxon>Aspergillus subgen. Circumdati</taxon>
    </lineage>
</organism>
<feature type="region of interest" description="Disordered" evidence="1">
    <location>
        <begin position="26"/>
        <end position="93"/>
    </location>
</feature>
<feature type="compositionally biased region" description="Basic and acidic residues" evidence="1">
    <location>
        <begin position="62"/>
        <end position="80"/>
    </location>
</feature>
<dbReference type="RefSeq" id="XP_025465913.1">
    <property type="nucleotide sequence ID" value="XM_025605564.1"/>
</dbReference>
<keyword evidence="4" id="KW-1185">Reference proteome</keyword>
<dbReference type="AlphaFoldDB" id="A0A317WDJ3"/>
<keyword evidence="2" id="KW-0812">Transmembrane</keyword>
<reference evidence="3 4" key="1">
    <citation type="submission" date="2016-12" db="EMBL/GenBank/DDBJ databases">
        <title>The genomes of Aspergillus section Nigri reveals drivers in fungal speciation.</title>
        <authorList>
            <consortium name="DOE Joint Genome Institute"/>
            <person name="Vesth T.C."/>
            <person name="Nybo J."/>
            <person name="Theobald S."/>
            <person name="Brandl J."/>
            <person name="Frisvad J.C."/>
            <person name="Nielsen K.F."/>
            <person name="Lyhne E.K."/>
            <person name="Kogle M.E."/>
            <person name="Kuo A."/>
            <person name="Riley R."/>
            <person name="Clum A."/>
            <person name="Nolan M."/>
            <person name="Lipzen A."/>
            <person name="Salamov A."/>
            <person name="Henrissat B."/>
            <person name="Wiebenga A."/>
            <person name="De Vries R.P."/>
            <person name="Grigoriev I.V."/>
            <person name="Mortensen U.H."/>
            <person name="Andersen M.R."/>
            <person name="Baker S.E."/>
        </authorList>
    </citation>
    <scope>NUCLEOTIDE SEQUENCE [LARGE SCALE GENOMIC DNA]</scope>
    <source>
        <strain evidence="3 4">CBS 115572</strain>
    </source>
</reference>
<evidence type="ECO:0000256" key="2">
    <source>
        <dbReference type="SAM" id="Phobius"/>
    </source>
</evidence>
<sequence>MYYSKYVVVVMVVVVVVVGMCPKTVPPVSPRQEKIQAAASQSPHAISKKKYSTNQAQTWGEPNRRPGADAKKETPTRMHENNTSPGDIYRSPT</sequence>
<feature type="transmembrane region" description="Helical" evidence="2">
    <location>
        <begin position="6"/>
        <end position="25"/>
    </location>
</feature>
<protein>
    <submittedName>
        <fullName evidence="3">Uncharacterized protein</fullName>
    </submittedName>
</protein>
<dbReference type="Proteomes" id="UP000246702">
    <property type="component" value="Unassembled WGS sequence"/>
</dbReference>
<evidence type="ECO:0000256" key="1">
    <source>
        <dbReference type="SAM" id="MobiDB-lite"/>
    </source>
</evidence>
<name>A0A317WDJ3_9EURO</name>
<keyword evidence="2" id="KW-1133">Transmembrane helix</keyword>
<gene>
    <name evidence="3" type="ORF">BO94DRAFT_119129</name>
</gene>
<evidence type="ECO:0000313" key="4">
    <source>
        <dbReference type="Proteomes" id="UP000246702"/>
    </source>
</evidence>
<comment type="caution">
    <text evidence="3">The sequence shown here is derived from an EMBL/GenBank/DDBJ whole genome shotgun (WGS) entry which is preliminary data.</text>
</comment>
<proteinExistence type="predicted"/>
<dbReference type="EMBL" id="MSFK01000019">
    <property type="protein sequence ID" value="PWY83128.1"/>
    <property type="molecule type" value="Genomic_DNA"/>
</dbReference>
<dbReference type="GeneID" id="37107707"/>
<keyword evidence="2" id="KW-0472">Membrane</keyword>
<accession>A0A317WDJ3</accession>
<evidence type="ECO:0000313" key="3">
    <source>
        <dbReference type="EMBL" id="PWY83128.1"/>
    </source>
</evidence>